<name>A0A6B8RP13_9BACL</name>
<dbReference type="KEGG" id="ppsc:EHS13_24155"/>
<dbReference type="InterPro" id="IPR021345">
    <property type="entry name" value="DUF2961"/>
</dbReference>
<dbReference type="Pfam" id="PF11175">
    <property type="entry name" value="DUF2961"/>
    <property type="match status" value="1"/>
</dbReference>
<protein>
    <submittedName>
        <fullName evidence="1">DUF2961 domain-containing protein</fullName>
    </submittedName>
</protein>
<dbReference type="AlphaFoldDB" id="A0A6B8RP13"/>
<sequence>MFVGSEMSIGLDKLFLLDKSRTRSISAENPTGEKGKGGMALPTEDTEYPNSSAALELGQGWKARPFLKPKAGETLTIMDIDGPGVIQHIWMTSDMSFKKAGRSCVLRFYWDNEETPSVEVPMSDFFAVGHDEFAPMNSAVVIVNPLTALNCYWQMPFRKHARITFTNELNTDLELLAFQITYAETEVPEDAAYSHAQWRRGVTEKSHPEFTILDGVQGKGKYVGTFLAWTQLSAGWFGEGEIKFFMDGDKQFPTICGTGVEDYFCGSWGFPETYSTLYAGNTLRLKGLDDPQKFSPPQWSLYRWHIMDPICFEEELRVTIQSLGWGQDGKYRPLEDDIASTAYWYQTEPHQKFPDFPSYKERWPR</sequence>
<keyword evidence="2" id="KW-1185">Reference proteome</keyword>
<evidence type="ECO:0000313" key="1">
    <source>
        <dbReference type="EMBL" id="QGQ97759.1"/>
    </source>
</evidence>
<dbReference type="Gene3D" id="2.60.120.1390">
    <property type="match status" value="1"/>
</dbReference>
<accession>A0A6B8RP13</accession>
<evidence type="ECO:0000313" key="2">
    <source>
        <dbReference type="Proteomes" id="UP000426246"/>
    </source>
</evidence>
<gene>
    <name evidence="1" type="ORF">EHS13_24155</name>
</gene>
<dbReference type="OrthoDB" id="2518538at2"/>
<proteinExistence type="predicted"/>
<reference evidence="2" key="1">
    <citation type="submission" date="2018-11" db="EMBL/GenBank/DDBJ databases">
        <title>Complete genome sequence of Paenibacillus sp. ML311-T8.</title>
        <authorList>
            <person name="Nam Y.-D."/>
            <person name="Kang J."/>
            <person name="Chung W.-H."/>
            <person name="Park Y.S."/>
        </authorList>
    </citation>
    <scope>NUCLEOTIDE SEQUENCE [LARGE SCALE GENOMIC DNA]</scope>
    <source>
        <strain evidence="2">ML311-T8</strain>
    </source>
</reference>
<dbReference type="Proteomes" id="UP000426246">
    <property type="component" value="Chromosome"/>
</dbReference>
<dbReference type="EMBL" id="CP034235">
    <property type="protein sequence ID" value="QGQ97759.1"/>
    <property type="molecule type" value="Genomic_DNA"/>
</dbReference>
<organism evidence="1 2">
    <name type="scientific">Paenibacillus psychroresistens</name>
    <dbReference type="NCBI Taxonomy" id="1778678"/>
    <lineage>
        <taxon>Bacteria</taxon>
        <taxon>Bacillati</taxon>
        <taxon>Bacillota</taxon>
        <taxon>Bacilli</taxon>
        <taxon>Bacillales</taxon>
        <taxon>Paenibacillaceae</taxon>
        <taxon>Paenibacillus</taxon>
    </lineage>
</organism>